<reference evidence="1" key="1">
    <citation type="submission" date="2023-06" db="EMBL/GenBank/DDBJ databases">
        <title>Survivors Of The Sea: Transcriptome response of Skeletonema marinoi to long-term dormancy.</title>
        <authorList>
            <person name="Pinder M.I.M."/>
            <person name="Kourtchenko O."/>
            <person name="Robertson E.K."/>
            <person name="Larsson T."/>
            <person name="Maumus F."/>
            <person name="Osuna-Cruz C.M."/>
            <person name="Vancaester E."/>
            <person name="Stenow R."/>
            <person name="Vandepoele K."/>
            <person name="Ploug H."/>
            <person name="Bruchert V."/>
            <person name="Godhe A."/>
            <person name="Topel M."/>
        </authorList>
    </citation>
    <scope>NUCLEOTIDE SEQUENCE</scope>
    <source>
        <strain evidence="1">R05AC</strain>
    </source>
</reference>
<keyword evidence="2" id="KW-1185">Reference proteome</keyword>
<sequence>MFVDDDVYIEVYIRWRVEQAIAASIEAMFITLGQSDLPLRQDPISWDKLVGMIISHFNNILGVEINTRRMEVGPPPEFLARTVEQLDAFHEGRKAFTVQEMSTLVGHLSHIATTSRWLAHLLSHLYTSISAALKVNCAYEIDTNKAFRQAMKKVAEDESMTQNQRTFTQGYINRTVHESKWSHFLNSTAIEELRLTRLVLSSESISLRPPIAHLVSRDPTAEPLGR</sequence>
<dbReference type="EMBL" id="JATAAI010000044">
    <property type="protein sequence ID" value="KAK1733788.1"/>
    <property type="molecule type" value="Genomic_DNA"/>
</dbReference>
<proteinExistence type="predicted"/>
<dbReference type="AlphaFoldDB" id="A0AAD8XUQ5"/>
<evidence type="ECO:0000313" key="2">
    <source>
        <dbReference type="Proteomes" id="UP001224775"/>
    </source>
</evidence>
<protein>
    <submittedName>
        <fullName evidence="1">Uncharacterized protein</fullName>
    </submittedName>
</protein>
<evidence type="ECO:0000313" key="1">
    <source>
        <dbReference type="EMBL" id="KAK1733788.1"/>
    </source>
</evidence>
<dbReference type="Proteomes" id="UP001224775">
    <property type="component" value="Unassembled WGS sequence"/>
</dbReference>
<name>A0AAD8XUQ5_9STRA</name>
<gene>
    <name evidence="1" type="ORF">QTG54_015485</name>
</gene>
<organism evidence="1 2">
    <name type="scientific">Skeletonema marinoi</name>
    <dbReference type="NCBI Taxonomy" id="267567"/>
    <lineage>
        <taxon>Eukaryota</taxon>
        <taxon>Sar</taxon>
        <taxon>Stramenopiles</taxon>
        <taxon>Ochrophyta</taxon>
        <taxon>Bacillariophyta</taxon>
        <taxon>Coscinodiscophyceae</taxon>
        <taxon>Thalassiosirophycidae</taxon>
        <taxon>Thalassiosirales</taxon>
        <taxon>Skeletonemataceae</taxon>
        <taxon>Skeletonema</taxon>
        <taxon>Skeletonema marinoi-dohrnii complex</taxon>
    </lineage>
</organism>
<comment type="caution">
    <text evidence="1">The sequence shown here is derived from an EMBL/GenBank/DDBJ whole genome shotgun (WGS) entry which is preliminary data.</text>
</comment>
<accession>A0AAD8XUQ5</accession>